<feature type="transmembrane region" description="Helical" evidence="1">
    <location>
        <begin position="163"/>
        <end position="186"/>
    </location>
</feature>
<feature type="transmembrane region" description="Helical" evidence="1">
    <location>
        <begin position="412"/>
        <end position="430"/>
    </location>
</feature>
<keyword evidence="1" id="KW-0812">Transmembrane</keyword>
<feature type="transmembrane region" description="Helical" evidence="1">
    <location>
        <begin position="316"/>
        <end position="336"/>
    </location>
</feature>
<name>A0A395NUI5_TRIAR</name>
<dbReference type="PANTHER" id="PTHR40407:SF1">
    <property type="entry name" value="HEPARAN-ALPHA-GLUCOSAMINIDE N-ACETYLTRANSFERASE CATALYTIC DOMAIN-CONTAINING PROTEIN"/>
    <property type="match status" value="1"/>
</dbReference>
<sequence length="531" mass="59201">MASSTSPSHSPNSCRYDSIPDSNTFPHIESSSLSSLPSPIAKPTTRLLAPDLQRGLLMAVMALDHVALGLNTWRHGTNVDGEMDGIIVRRWNFTTAYIVRTLTHLCAPGFTFLLGMGVVFLSQSRTRLGWSTGRLMRYYAMRGFILTAVTALMGFVGTGGQVWFVNVVLFALAMDYVLAGMLWLLIDRTEKWFATILERCLLSKDKCAVAVYDAGDDDVDDEEGGISQPLLVGQRHAARASERAASASLSSWHTHNILLVILSVVTIWWNIWLSDNHGHCSIETELLDNSASTRFIPSSRHPLLGIWFWFVESEHVMSNFPPMAWLSFAILGLLYGRILSARKWTTSAITIGHVSAGIIFSTIFVLTRLLRLGNLSEDCLHTPAQHHQTATENPYLASPASFFYIVKYPPDVAFWAFTMAGNLFLLAAFSSIPTHLAKRFTLLLDFGASSLFFYVVHLSIVMSPLGTLLKKTFGEDSGHPDSTNPGSTLGITNLFAYFALWSVLLLIMWPACYYYSRFKSTRHVDSLWRFF</sequence>
<dbReference type="STRING" id="490622.A0A395NUI5"/>
<keyword evidence="3" id="KW-1185">Reference proteome</keyword>
<comment type="caution">
    <text evidence="2">The sequence shown here is derived from an EMBL/GenBank/DDBJ whole genome shotgun (WGS) entry which is preliminary data.</text>
</comment>
<dbReference type="EMBL" id="PXOA01000144">
    <property type="protein sequence ID" value="RFU79685.1"/>
    <property type="molecule type" value="Genomic_DNA"/>
</dbReference>
<feature type="transmembrane region" description="Helical" evidence="1">
    <location>
        <begin position="256"/>
        <end position="273"/>
    </location>
</feature>
<keyword evidence="1" id="KW-1133">Transmembrane helix</keyword>
<feature type="transmembrane region" description="Helical" evidence="1">
    <location>
        <begin position="97"/>
        <end position="119"/>
    </location>
</feature>
<feature type="transmembrane region" description="Helical" evidence="1">
    <location>
        <begin position="442"/>
        <end position="462"/>
    </location>
</feature>
<reference evidence="2 3" key="1">
    <citation type="journal article" date="2018" name="PLoS Pathog.">
        <title>Evolution of structural diversity of trichothecenes, a family of toxins produced by plant pathogenic and entomopathogenic fungi.</title>
        <authorList>
            <person name="Proctor R.H."/>
            <person name="McCormick S.P."/>
            <person name="Kim H.S."/>
            <person name="Cardoza R.E."/>
            <person name="Stanley A.M."/>
            <person name="Lindo L."/>
            <person name="Kelly A."/>
            <person name="Brown D.W."/>
            <person name="Lee T."/>
            <person name="Vaughan M.M."/>
            <person name="Alexander N.J."/>
            <person name="Busman M."/>
            <person name="Gutierrez S."/>
        </authorList>
    </citation>
    <scope>NUCLEOTIDE SEQUENCE [LARGE SCALE GENOMIC DNA]</scope>
    <source>
        <strain evidence="2 3">IBT 40837</strain>
    </source>
</reference>
<feature type="transmembrane region" description="Helical" evidence="1">
    <location>
        <begin position="348"/>
        <end position="367"/>
    </location>
</feature>
<keyword evidence="1" id="KW-0472">Membrane</keyword>
<evidence type="ECO:0008006" key="4">
    <source>
        <dbReference type="Google" id="ProtNLM"/>
    </source>
</evidence>
<dbReference type="Proteomes" id="UP000266272">
    <property type="component" value="Unassembled WGS sequence"/>
</dbReference>
<evidence type="ECO:0000313" key="3">
    <source>
        <dbReference type="Proteomes" id="UP000266272"/>
    </source>
</evidence>
<protein>
    <recommendedName>
        <fullName evidence="4">Heparan-alpha-glucosaminide N-acetyltransferase catalytic domain-containing protein</fullName>
    </recommendedName>
</protein>
<dbReference type="PANTHER" id="PTHR40407">
    <property type="entry name" value="MEMBRANE PROTEIN-LIKE PROTEIN"/>
    <property type="match status" value="1"/>
</dbReference>
<organism evidence="2 3">
    <name type="scientific">Trichoderma arundinaceum</name>
    <dbReference type="NCBI Taxonomy" id="490622"/>
    <lineage>
        <taxon>Eukaryota</taxon>
        <taxon>Fungi</taxon>
        <taxon>Dikarya</taxon>
        <taxon>Ascomycota</taxon>
        <taxon>Pezizomycotina</taxon>
        <taxon>Sordariomycetes</taxon>
        <taxon>Hypocreomycetidae</taxon>
        <taxon>Hypocreales</taxon>
        <taxon>Hypocreaceae</taxon>
        <taxon>Trichoderma</taxon>
    </lineage>
</organism>
<accession>A0A395NUI5</accession>
<proteinExistence type="predicted"/>
<feature type="transmembrane region" description="Helical" evidence="1">
    <location>
        <begin position="494"/>
        <end position="515"/>
    </location>
</feature>
<gene>
    <name evidence="2" type="ORF">TARUN_2553</name>
</gene>
<dbReference type="AlphaFoldDB" id="A0A395NUI5"/>
<feature type="transmembrane region" description="Helical" evidence="1">
    <location>
        <begin position="139"/>
        <end position="157"/>
    </location>
</feature>
<evidence type="ECO:0000313" key="2">
    <source>
        <dbReference type="EMBL" id="RFU79685.1"/>
    </source>
</evidence>
<evidence type="ECO:0000256" key="1">
    <source>
        <dbReference type="SAM" id="Phobius"/>
    </source>
</evidence>
<dbReference type="OrthoDB" id="2505607at2759"/>